<gene>
    <name evidence="1" type="ORF">NDU88_005266</name>
</gene>
<keyword evidence="2" id="KW-1185">Reference proteome</keyword>
<dbReference type="Proteomes" id="UP001066276">
    <property type="component" value="Chromosome 4_2"/>
</dbReference>
<name>A0AAV7SL61_PLEWA</name>
<evidence type="ECO:0000313" key="1">
    <source>
        <dbReference type="EMBL" id="KAJ1164832.1"/>
    </source>
</evidence>
<proteinExistence type="predicted"/>
<comment type="caution">
    <text evidence="1">The sequence shown here is derived from an EMBL/GenBank/DDBJ whole genome shotgun (WGS) entry which is preliminary data.</text>
</comment>
<dbReference type="EMBL" id="JANPWB010000008">
    <property type="protein sequence ID" value="KAJ1164832.1"/>
    <property type="molecule type" value="Genomic_DNA"/>
</dbReference>
<organism evidence="1 2">
    <name type="scientific">Pleurodeles waltl</name>
    <name type="common">Iberian ribbed newt</name>
    <dbReference type="NCBI Taxonomy" id="8319"/>
    <lineage>
        <taxon>Eukaryota</taxon>
        <taxon>Metazoa</taxon>
        <taxon>Chordata</taxon>
        <taxon>Craniata</taxon>
        <taxon>Vertebrata</taxon>
        <taxon>Euteleostomi</taxon>
        <taxon>Amphibia</taxon>
        <taxon>Batrachia</taxon>
        <taxon>Caudata</taxon>
        <taxon>Salamandroidea</taxon>
        <taxon>Salamandridae</taxon>
        <taxon>Pleurodelinae</taxon>
        <taxon>Pleurodeles</taxon>
    </lineage>
</organism>
<dbReference type="AlphaFoldDB" id="A0AAV7SL61"/>
<reference evidence="1" key="1">
    <citation type="journal article" date="2022" name="bioRxiv">
        <title>Sequencing and chromosome-scale assembly of the giantPleurodeles waltlgenome.</title>
        <authorList>
            <person name="Brown T."/>
            <person name="Elewa A."/>
            <person name="Iarovenko S."/>
            <person name="Subramanian E."/>
            <person name="Araus A.J."/>
            <person name="Petzold A."/>
            <person name="Susuki M."/>
            <person name="Suzuki K.-i.T."/>
            <person name="Hayashi T."/>
            <person name="Toyoda A."/>
            <person name="Oliveira C."/>
            <person name="Osipova E."/>
            <person name="Leigh N.D."/>
            <person name="Simon A."/>
            <person name="Yun M.H."/>
        </authorList>
    </citation>
    <scope>NUCLEOTIDE SEQUENCE</scope>
    <source>
        <strain evidence="1">20211129_DDA</strain>
        <tissue evidence="1">Liver</tissue>
    </source>
</reference>
<accession>A0AAV7SL61</accession>
<sequence length="78" mass="8873">MPSTSRSADLRDVQFAIHDETLDYDDDQEIEEEEICDEEEGVFQVGTQQVVWLGHMQKVPRCASLVNHSVAGLLNKRI</sequence>
<evidence type="ECO:0000313" key="2">
    <source>
        <dbReference type="Proteomes" id="UP001066276"/>
    </source>
</evidence>
<protein>
    <submittedName>
        <fullName evidence="1">Uncharacterized protein</fullName>
    </submittedName>
</protein>